<evidence type="ECO:0008006" key="4">
    <source>
        <dbReference type="Google" id="ProtNLM"/>
    </source>
</evidence>
<gene>
    <name evidence="2" type="ORF">HMF8227_00390</name>
</gene>
<dbReference type="OrthoDB" id="6387977at2"/>
<dbReference type="InterPro" id="IPR022193">
    <property type="entry name" value="DUF3718"/>
</dbReference>
<proteinExistence type="predicted"/>
<dbReference type="EMBL" id="CP029347">
    <property type="protein sequence ID" value="AWL10896.1"/>
    <property type="molecule type" value="Genomic_DNA"/>
</dbReference>
<evidence type="ECO:0000313" key="3">
    <source>
        <dbReference type="Proteomes" id="UP000245728"/>
    </source>
</evidence>
<name>A0A2S2DZU2_9ALTE</name>
<keyword evidence="1" id="KW-0732">Signal</keyword>
<dbReference type="Proteomes" id="UP000245728">
    <property type="component" value="Chromosome"/>
</dbReference>
<dbReference type="Pfam" id="PF12514">
    <property type="entry name" value="DUF3718"/>
    <property type="match status" value="1"/>
</dbReference>
<feature type="chain" id="PRO_5015460050" description="DUF3718 domain-containing protein" evidence="1">
    <location>
        <begin position="23"/>
        <end position="115"/>
    </location>
</feature>
<dbReference type="RefSeq" id="WP_109338580.1">
    <property type="nucleotide sequence ID" value="NZ_CP029347.1"/>
</dbReference>
<protein>
    <recommendedName>
        <fullName evidence="4">DUF3718 domain-containing protein</fullName>
    </recommendedName>
</protein>
<sequence>MKNVLMLTAGLALASSAFITQASESDNDYISPSLEAKLVKICEAVMSDKRLRLHLSLKANRLSVRDINRGLKCNGESPYNFAMTHEAYTNADFLNRGRVEIRDIAYQPVSVTVAD</sequence>
<keyword evidence="3" id="KW-1185">Reference proteome</keyword>
<accession>A0A2S2DZU2</accession>
<evidence type="ECO:0000256" key="1">
    <source>
        <dbReference type="SAM" id="SignalP"/>
    </source>
</evidence>
<organism evidence="2 3">
    <name type="scientific">Saliniradius amylolyticus</name>
    <dbReference type="NCBI Taxonomy" id="2183582"/>
    <lineage>
        <taxon>Bacteria</taxon>
        <taxon>Pseudomonadati</taxon>
        <taxon>Pseudomonadota</taxon>
        <taxon>Gammaproteobacteria</taxon>
        <taxon>Alteromonadales</taxon>
        <taxon>Alteromonadaceae</taxon>
        <taxon>Saliniradius</taxon>
    </lineage>
</organism>
<dbReference type="KEGG" id="salh:HMF8227_00390"/>
<feature type="signal peptide" evidence="1">
    <location>
        <begin position="1"/>
        <end position="22"/>
    </location>
</feature>
<dbReference type="AlphaFoldDB" id="A0A2S2DZU2"/>
<reference evidence="2 3" key="1">
    <citation type="submission" date="2018-05" db="EMBL/GenBank/DDBJ databases">
        <title>Salinimonas sp. HMF8227 Genome sequencing and assembly.</title>
        <authorList>
            <person name="Kang H."/>
            <person name="Kang J."/>
            <person name="Cha I."/>
            <person name="Kim H."/>
            <person name="Joh K."/>
        </authorList>
    </citation>
    <scope>NUCLEOTIDE SEQUENCE [LARGE SCALE GENOMIC DNA]</scope>
    <source>
        <strain evidence="2 3">HMF8227</strain>
    </source>
</reference>
<evidence type="ECO:0000313" key="2">
    <source>
        <dbReference type="EMBL" id="AWL10896.1"/>
    </source>
</evidence>